<protein>
    <submittedName>
        <fullName evidence="2">Uncharacterized protein</fullName>
    </submittedName>
</protein>
<evidence type="ECO:0000313" key="2">
    <source>
        <dbReference type="EMBL" id="CAD8966875.1"/>
    </source>
</evidence>
<accession>A0A7S1E6X4</accession>
<sequence length="210" mass="23849">MQQNPLGAKSEKKARMDRAEKMIEELVDKVDECEEEMVRMRIAHEEEIDQLKKEYQVALHEKDQEMIRLCDAHQLEMQELQRGKDELREQYERLNNRSGDGASDVQHINSTENGMEQSGEMENICPVKAEDSNTAVGSEKVPERNAPSRAPLGSIDTNSEKPGEESNGYLQPKKPPVKDATTGVFIRPSGRAPNGHEWDQERGAWHLSIL</sequence>
<evidence type="ECO:0000256" key="1">
    <source>
        <dbReference type="SAM" id="MobiDB-lite"/>
    </source>
</evidence>
<dbReference type="AlphaFoldDB" id="A0A7S1E6X4"/>
<reference evidence="2" key="1">
    <citation type="submission" date="2021-01" db="EMBL/GenBank/DDBJ databases">
        <authorList>
            <person name="Corre E."/>
            <person name="Pelletier E."/>
            <person name="Niang G."/>
            <person name="Scheremetjew M."/>
            <person name="Finn R."/>
            <person name="Kale V."/>
            <person name="Holt S."/>
            <person name="Cochrane G."/>
            <person name="Meng A."/>
            <person name="Brown T."/>
            <person name="Cohen L."/>
        </authorList>
    </citation>
    <scope>NUCLEOTIDE SEQUENCE</scope>
</reference>
<name>A0A7S1E6X4_9STRA</name>
<dbReference type="EMBL" id="HBFY01008736">
    <property type="protein sequence ID" value="CAD8966875.1"/>
    <property type="molecule type" value="Transcribed_RNA"/>
</dbReference>
<proteinExistence type="predicted"/>
<feature type="compositionally biased region" description="Basic and acidic residues" evidence="1">
    <location>
        <begin position="194"/>
        <end position="204"/>
    </location>
</feature>
<feature type="compositionally biased region" description="Polar residues" evidence="1">
    <location>
        <begin position="106"/>
        <end position="116"/>
    </location>
</feature>
<organism evidence="2">
    <name type="scientific">Thalassionema nitzschioides</name>
    <dbReference type="NCBI Taxonomy" id="33649"/>
    <lineage>
        <taxon>Eukaryota</taxon>
        <taxon>Sar</taxon>
        <taxon>Stramenopiles</taxon>
        <taxon>Ochrophyta</taxon>
        <taxon>Bacillariophyta</taxon>
        <taxon>Fragilariophyceae</taxon>
        <taxon>Fragilariophycidae</taxon>
        <taxon>Thalassionemales</taxon>
        <taxon>Thalassionemataceae</taxon>
        <taxon>Thalassionema</taxon>
    </lineage>
</organism>
<gene>
    <name evidence="2" type="ORF">TNIT0693_LOCUS3252</name>
</gene>
<feature type="region of interest" description="Disordered" evidence="1">
    <location>
        <begin position="95"/>
        <end position="210"/>
    </location>
</feature>